<feature type="region of interest" description="Disordered" evidence="6">
    <location>
        <begin position="152"/>
        <end position="184"/>
    </location>
</feature>
<keyword evidence="3 7" id="KW-0812">Transmembrane</keyword>
<dbReference type="Pfam" id="PF00635">
    <property type="entry name" value="Motile_Sperm"/>
    <property type="match status" value="1"/>
</dbReference>
<dbReference type="Gene3D" id="2.60.40.10">
    <property type="entry name" value="Immunoglobulins"/>
    <property type="match status" value="1"/>
</dbReference>
<keyword evidence="4 7" id="KW-1133">Transmembrane helix</keyword>
<evidence type="ECO:0000256" key="7">
    <source>
        <dbReference type="SAM" id="Phobius"/>
    </source>
</evidence>
<dbReference type="PIRSF" id="PIRSF019693">
    <property type="entry name" value="VAMP-associated"/>
    <property type="match status" value="1"/>
</dbReference>
<feature type="transmembrane region" description="Helical" evidence="7">
    <location>
        <begin position="242"/>
        <end position="263"/>
    </location>
</feature>
<gene>
    <name evidence="10" type="primary">LOC100533208</name>
    <name evidence="10" type="synonym">VAP-33</name>
</gene>
<dbReference type="PROSITE" id="PS50202">
    <property type="entry name" value="MSP"/>
    <property type="match status" value="1"/>
</dbReference>
<keyword evidence="9" id="KW-1185">Reference proteome</keyword>
<evidence type="ECO:0000256" key="3">
    <source>
        <dbReference type="ARBA" id="ARBA00022692"/>
    </source>
</evidence>
<dbReference type="PANTHER" id="PTHR10809:SF6">
    <property type="entry name" value="AT11025P-RELATED"/>
    <property type="match status" value="1"/>
</dbReference>
<comment type="subcellular location">
    <subcellularLocation>
        <location evidence="1">Membrane</location>
        <topology evidence="1">Single-pass type IV membrane protein</topology>
    </subcellularLocation>
</comment>
<comment type="similarity">
    <text evidence="2">Belongs to the VAMP-associated protein (VAP) (TC 9.B.17) family.</text>
</comment>
<dbReference type="PANTHER" id="PTHR10809">
    <property type="entry name" value="VESICLE-ASSOCIATED MEMBRANE PROTEIN-ASSOCIATED PROTEIN"/>
    <property type="match status" value="1"/>
</dbReference>
<evidence type="ECO:0000259" key="8">
    <source>
        <dbReference type="PROSITE" id="PS50202"/>
    </source>
</evidence>
<protein>
    <submittedName>
        <fullName evidence="10">Vesicle-associated membrane protein/synaptobrevin-binding protein isoform X1</fullName>
    </submittedName>
</protein>
<sequence length="264" mass="28701">MASHEQALILEPAGELRFKGPFTDVVTADLKLSNPTDRRICFKVKTTAPKRYCVRPNSGILEPKTSIAVAVMLQPFNYDPNEKNKHKFMVQSMYAPDHVVESQELLWKDAPPESLMDTKLRCVFEMPDGSHQAPASDASRATDAGAHFTSALSESALEDPTVASRKTETQSPKRVGAVGSAGEDVKKLQHELKKAQSEITSLKGENSQLKDEGIRLRKVAMTDTVSPTPLNPSPAPAAAVRAFPPVVYVVAAIILGLIIGKFLL</sequence>
<evidence type="ECO:0000313" key="9">
    <source>
        <dbReference type="Proteomes" id="UP000694888"/>
    </source>
</evidence>
<dbReference type="GeneID" id="100533208"/>
<dbReference type="InterPro" id="IPR008962">
    <property type="entry name" value="PapD-like_sf"/>
</dbReference>
<organism evidence="9 10">
    <name type="scientific">Aplysia californica</name>
    <name type="common">California sea hare</name>
    <dbReference type="NCBI Taxonomy" id="6500"/>
    <lineage>
        <taxon>Eukaryota</taxon>
        <taxon>Metazoa</taxon>
        <taxon>Spiralia</taxon>
        <taxon>Lophotrochozoa</taxon>
        <taxon>Mollusca</taxon>
        <taxon>Gastropoda</taxon>
        <taxon>Heterobranchia</taxon>
        <taxon>Euthyneura</taxon>
        <taxon>Tectipleura</taxon>
        <taxon>Aplysiida</taxon>
        <taxon>Aplysioidea</taxon>
        <taxon>Aplysiidae</taxon>
        <taxon>Aplysia</taxon>
    </lineage>
</organism>
<feature type="domain" description="MSP" evidence="8">
    <location>
        <begin position="7"/>
        <end position="125"/>
    </location>
</feature>
<evidence type="ECO:0000313" key="10">
    <source>
        <dbReference type="RefSeq" id="XP_012935132.1"/>
    </source>
</evidence>
<accession>A0ABM0ZV68</accession>
<evidence type="ECO:0000256" key="2">
    <source>
        <dbReference type="ARBA" id="ARBA00008932"/>
    </source>
</evidence>
<evidence type="ECO:0000256" key="4">
    <source>
        <dbReference type="ARBA" id="ARBA00022989"/>
    </source>
</evidence>
<evidence type="ECO:0000256" key="1">
    <source>
        <dbReference type="ARBA" id="ARBA00004211"/>
    </source>
</evidence>
<dbReference type="RefSeq" id="XP_012935132.1">
    <property type="nucleotide sequence ID" value="XM_013079678.2"/>
</dbReference>
<reference evidence="10" key="1">
    <citation type="submission" date="2025-08" db="UniProtKB">
        <authorList>
            <consortium name="RefSeq"/>
        </authorList>
    </citation>
    <scope>IDENTIFICATION</scope>
</reference>
<name>A0ABM0ZV68_APLCA</name>
<evidence type="ECO:0000256" key="6">
    <source>
        <dbReference type="SAM" id="MobiDB-lite"/>
    </source>
</evidence>
<proteinExistence type="inferred from homology"/>
<keyword evidence="5 7" id="KW-0472">Membrane</keyword>
<dbReference type="Proteomes" id="UP000694888">
    <property type="component" value="Unplaced"/>
</dbReference>
<dbReference type="SUPFAM" id="SSF49354">
    <property type="entry name" value="PapD-like"/>
    <property type="match status" value="1"/>
</dbReference>
<dbReference type="InterPro" id="IPR016763">
    <property type="entry name" value="VAP"/>
</dbReference>
<dbReference type="InterPro" id="IPR000535">
    <property type="entry name" value="MSP_dom"/>
</dbReference>
<evidence type="ECO:0000256" key="5">
    <source>
        <dbReference type="ARBA" id="ARBA00023136"/>
    </source>
</evidence>
<dbReference type="InterPro" id="IPR013783">
    <property type="entry name" value="Ig-like_fold"/>
</dbReference>
<feature type="region of interest" description="Disordered" evidence="6">
    <location>
        <begin position="127"/>
        <end position="146"/>
    </location>
</feature>